<accession>A0A3E4GMP1</accession>
<dbReference type="RefSeq" id="WP_117558845.1">
    <property type="nucleotide sequence ID" value="NZ_QSOV01000017.1"/>
</dbReference>
<dbReference type="AlphaFoldDB" id="A0A3E4GMP1"/>
<comment type="caution">
    <text evidence="1">The sequence shown here is derived from an EMBL/GenBank/DDBJ whole genome shotgun (WGS) entry which is preliminary data.</text>
</comment>
<reference evidence="1 2" key="1">
    <citation type="submission" date="2018-08" db="EMBL/GenBank/DDBJ databases">
        <title>A genome reference for cultivated species of the human gut microbiota.</title>
        <authorList>
            <person name="Zou Y."/>
            <person name="Xue W."/>
            <person name="Luo G."/>
        </authorList>
    </citation>
    <scope>NUCLEOTIDE SEQUENCE [LARGE SCALE GENOMIC DNA]</scope>
    <source>
        <strain evidence="1 2">TM07-19</strain>
    </source>
</reference>
<protein>
    <submittedName>
        <fullName evidence="1">Uncharacterized protein</fullName>
    </submittedName>
</protein>
<proteinExistence type="predicted"/>
<gene>
    <name evidence="1" type="ORF">DXD67_13130</name>
</gene>
<organism evidence="1 2">
    <name type="scientific">Coprococcus comes</name>
    <dbReference type="NCBI Taxonomy" id="410072"/>
    <lineage>
        <taxon>Bacteria</taxon>
        <taxon>Bacillati</taxon>
        <taxon>Bacillota</taxon>
        <taxon>Clostridia</taxon>
        <taxon>Lachnospirales</taxon>
        <taxon>Lachnospiraceae</taxon>
        <taxon>Coprococcus</taxon>
    </lineage>
</organism>
<dbReference type="EMBL" id="QSOV01000017">
    <property type="protein sequence ID" value="RGJ21357.1"/>
    <property type="molecule type" value="Genomic_DNA"/>
</dbReference>
<evidence type="ECO:0000313" key="2">
    <source>
        <dbReference type="Proteomes" id="UP000260655"/>
    </source>
</evidence>
<name>A0A3E4GMP1_9FIRM</name>
<evidence type="ECO:0000313" key="1">
    <source>
        <dbReference type="EMBL" id="RGJ21357.1"/>
    </source>
</evidence>
<dbReference type="Proteomes" id="UP000260655">
    <property type="component" value="Unassembled WGS sequence"/>
</dbReference>
<sequence length="89" mass="9973">MGRAKKMATVTSEGSRLERLENLALILAKQIDICAKDVVDGPKTMPQLSRQYRETIKEIEEIKGMEKDDDEIGKILSARKADGKPDTVR</sequence>